<gene>
    <name evidence="1" type="ORF">NC653_016769</name>
</gene>
<dbReference type="EMBL" id="JAQIZT010000006">
    <property type="protein sequence ID" value="KAJ6993733.1"/>
    <property type="molecule type" value="Genomic_DNA"/>
</dbReference>
<keyword evidence="2" id="KW-1185">Reference proteome</keyword>
<proteinExistence type="predicted"/>
<protein>
    <submittedName>
        <fullName evidence="1">Uncharacterized protein</fullName>
    </submittedName>
</protein>
<name>A0AAD6QP15_9ROSI</name>
<accession>A0AAD6QP15</accession>
<sequence>MRDWWSRVETDLVVCKGEGWVLGMKEIECESGFIF</sequence>
<organism evidence="1 2">
    <name type="scientific">Populus alba x Populus x berolinensis</name>
    <dbReference type="NCBI Taxonomy" id="444605"/>
    <lineage>
        <taxon>Eukaryota</taxon>
        <taxon>Viridiplantae</taxon>
        <taxon>Streptophyta</taxon>
        <taxon>Embryophyta</taxon>
        <taxon>Tracheophyta</taxon>
        <taxon>Spermatophyta</taxon>
        <taxon>Magnoliopsida</taxon>
        <taxon>eudicotyledons</taxon>
        <taxon>Gunneridae</taxon>
        <taxon>Pentapetalae</taxon>
        <taxon>rosids</taxon>
        <taxon>fabids</taxon>
        <taxon>Malpighiales</taxon>
        <taxon>Salicaceae</taxon>
        <taxon>Saliceae</taxon>
        <taxon>Populus</taxon>
    </lineage>
</organism>
<dbReference type="Proteomes" id="UP001164929">
    <property type="component" value="Chromosome 6"/>
</dbReference>
<evidence type="ECO:0000313" key="1">
    <source>
        <dbReference type="EMBL" id="KAJ6993733.1"/>
    </source>
</evidence>
<evidence type="ECO:0000313" key="2">
    <source>
        <dbReference type="Proteomes" id="UP001164929"/>
    </source>
</evidence>
<dbReference type="AlphaFoldDB" id="A0AAD6QP15"/>
<comment type="caution">
    <text evidence="1">The sequence shown here is derived from an EMBL/GenBank/DDBJ whole genome shotgun (WGS) entry which is preliminary data.</text>
</comment>
<reference evidence="1" key="1">
    <citation type="journal article" date="2023" name="Mol. Ecol. Resour.">
        <title>Chromosome-level genome assembly of a triploid poplar Populus alba 'Berolinensis'.</title>
        <authorList>
            <person name="Chen S."/>
            <person name="Yu Y."/>
            <person name="Wang X."/>
            <person name="Wang S."/>
            <person name="Zhang T."/>
            <person name="Zhou Y."/>
            <person name="He R."/>
            <person name="Meng N."/>
            <person name="Wang Y."/>
            <person name="Liu W."/>
            <person name="Liu Z."/>
            <person name="Liu J."/>
            <person name="Guo Q."/>
            <person name="Huang H."/>
            <person name="Sederoff R.R."/>
            <person name="Wang G."/>
            <person name="Qu G."/>
            <person name="Chen S."/>
        </authorList>
    </citation>
    <scope>NUCLEOTIDE SEQUENCE</scope>
    <source>
        <strain evidence="1">SC-2020</strain>
    </source>
</reference>